<dbReference type="InterPro" id="IPR029756">
    <property type="entry name" value="MTH1187/YkoF-like"/>
</dbReference>
<evidence type="ECO:0000313" key="2">
    <source>
        <dbReference type="EMBL" id="GAA0857676.1"/>
    </source>
</evidence>
<feature type="domain" description="Thiamin/hydroxymethyl pyrimidine-binding YkoF putative" evidence="1">
    <location>
        <begin position="6"/>
        <end position="59"/>
    </location>
</feature>
<sequence>MRLVVDISLYPLDQEYIPLIKDFIERLNGYSQLTTSTSATSTIVAGEMDELMAILNSEMQITYDQVGQAVFVCKFLNGNDMRDVH</sequence>
<dbReference type="Gene3D" id="3.30.70.930">
    <property type="match status" value="1"/>
</dbReference>
<evidence type="ECO:0000259" key="1">
    <source>
        <dbReference type="Pfam" id="PF07615"/>
    </source>
</evidence>
<name>A0ABP3WWE8_9ALTE</name>
<evidence type="ECO:0000313" key="3">
    <source>
        <dbReference type="Proteomes" id="UP001500359"/>
    </source>
</evidence>
<protein>
    <recommendedName>
        <fullName evidence="1">Thiamin/hydroxymethyl pyrimidine-binding YkoF putative domain-containing protein</fullName>
    </recommendedName>
</protein>
<dbReference type="EMBL" id="BAAAFD010000007">
    <property type="protein sequence ID" value="GAA0857676.1"/>
    <property type="molecule type" value="Genomic_DNA"/>
</dbReference>
<reference evidence="3" key="1">
    <citation type="journal article" date="2019" name="Int. J. Syst. Evol. Microbiol.">
        <title>The Global Catalogue of Microorganisms (GCM) 10K type strain sequencing project: providing services to taxonomists for standard genome sequencing and annotation.</title>
        <authorList>
            <consortium name="The Broad Institute Genomics Platform"/>
            <consortium name="The Broad Institute Genome Sequencing Center for Infectious Disease"/>
            <person name="Wu L."/>
            <person name="Ma J."/>
        </authorList>
    </citation>
    <scope>NUCLEOTIDE SEQUENCE [LARGE SCALE GENOMIC DNA]</scope>
    <source>
        <strain evidence="3">JCM 15896</strain>
    </source>
</reference>
<dbReference type="RefSeq" id="WP_343860351.1">
    <property type="nucleotide sequence ID" value="NZ_BAAAFD010000007.1"/>
</dbReference>
<dbReference type="InterPro" id="IPR011522">
    <property type="entry name" value="Thiamin/HMP-bd_put_YkoF"/>
</dbReference>
<dbReference type="SUPFAM" id="SSF89957">
    <property type="entry name" value="MTH1187/YkoF-like"/>
    <property type="match status" value="1"/>
</dbReference>
<dbReference type="Proteomes" id="UP001500359">
    <property type="component" value="Unassembled WGS sequence"/>
</dbReference>
<organism evidence="2 3">
    <name type="scientific">Aliiglaciecola litoralis</name>
    <dbReference type="NCBI Taxonomy" id="582857"/>
    <lineage>
        <taxon>Bacteria</taxon>
        <taxon>Pseudomonadati</taxon>
        <taxon>Pseudomonadota</taxon>
        <taxon>Gammaproteobacteria</taxon>
        <taxon>Alteromonadales</taxon>
        <taxon>Alteromonadaceae</taxon>
        <taxon>Aliiglaciecola</taxon>
    </lineage>
</organism>
<comment type="caution">
    <text evidence="2">The sequence shown here is derived from an EMBL/GenBank/DDBJ whole genome shotgun (WGS) entry which is preliminary data.</text>
</comment>
<accession>A0ABP3WWE8</accession>
<gene>
    <name evidence="2" type="ORF">GCM10009114_24340</name>
</gene>
<dbReference type="Pfam" id="PF07615">
    <property type="entry name" value="Ykof"/>
    <property type="match status" value="1"/>
</dbReference>
<keyword evidence="3" id="KW-1185">Reference proteome</keyword>
<proteinExistence type="predicted"/>